<protein>
    <submittedName>
        <fullName evidence="2">Uncharacterized protein</fullName>
    </submittedName>
</protein>
<sequence length="212" mass="23056">MNAVDFGEGSLKSFYGYRETFNSGLQWVDIPQTLTFVHTNNPYDDAEGEPTEGAAPRDHYKAARDVHVEHDDAATDADFAQRLAALAHDVTDTRGRAWDTSQAARYSGYATQGLEALSAVASDRYTYAPPPDTMSDGQSRTGIDTQQATPAQAPLQNTLDDILHRESGDVAQPEAHIDPSLGLEIPTSIEPGPRAPQTPSHDQINDFHQGHV</sequence>
<feature type="region of interest" description="Disordered" evidence="1">
    <location>
        <begin position="170"/>
        <end position="212"/>
    </location>
</feature>
<organism evidence="2 3">
    <name type="scientific">Meristemomyces frigidus</name>
    <dbReference type="NCBI Taxonomy" id="1508187"/>
    <lineage>
        <taxon>Eukaryota</taxon>
        <taxon>Fungi</taxon>
        <taxon>Dikarya</taxon>
        <taxon>Ascomycota</taxon>
        <taxon>Pezizomycotina</taxon>
        <taxon>Dothideomycetes</taxon>
        <taxon>Dothideomycetidae</taxon>
        <taxon>Mycosphaerellales</taxon>
        <taxon>Teratosphaeriaceae</taxon>
        <taxon>Meristemomyces</taxon>
    </lineage>
</organism>
<proteinExistence type="predicted"/>
<accession>A0AAN7YHU1</accession>
<gene>
    <name evidence="2" type="ORF">LTR62_007526</name>
</gene>
<feature type="compositionally biased region" description="Basic and acidic residues" evidence="1">
    <location>
        <begin position="203"/>
        <end position="212"/>
    </location>
</feature>
<feature type="compositionally biased region" description="Polar residues" evidence="1">
    <location>
        <begin position="135"/>
        <end position="144"/>
    </location>
</feature>
<name>A0AAN7YHU1_9PEZI</name>
<evidence type="ECO:0000313" key="3">
    <source>
        <dbReference type="Proteomes" id="UP001310890"/>
    </source>
</evidence>
<comment type="caution">
    <text evidence="2">The sequence shown here is derived from an EMBL/GenBank/DDBJ whole genome shotgun (WGS) entry which is preliminary data.</text>
</comment>
<evidence type="ECO:0000256" key="1">
    <source>
        <dbReference type="SAM" id="MobiDB-lite"/>
    </source>
</evidence>
<feature type="compositionally biased region" description="Low complexity" evidence="1">
    <location>
        <begin position="145"/>
        <end position="154"/>
    </location>
</feature>
<dbReference type="EMBL" id="JAVRRL010000071">
    <property type="protein sequence ID" value="KAK5109070.1"/>
    <property type="molecule type" value="Genomic_DNA"/>
</dbReference>
<dbReference type="AlphaFoldDB" id="A0AAN7YHU1"/>
<reference evidence="2" key="1">
    <citation type="submission" date="2023-08" db="EMBL/GenBank/DDBJ databases">
        <title>Black Yeasts Isolated from many extreme environments.</title>
        <authorList>
            <person name="Coleine C."/>
            <person name="Stajich J.E."/>
            <person name="Selbmann L."/>
        </authorList>
    </citation>
    <scope>NUCLEOTIDE SEQUENCE</scope>
    <source>
        <strain evidence="2">CCFEE 5401</strain>
    </source>
</reference>
<evidence type="ECO:0000313" key="2">
    <source>
        <dbReference type="EMBL" id="KAK5109070.1"/>
    </source>
</evidence>
<feature type="region of interest" description="Disordered" evidence="1">
    <location>
        <begin position="125"/>
        <end position="154"/>
    </location>
</feature>
<dbReference type="Proteomes" id="UP001310890">
    <property type="component" value="Unassembled WGS sequence"/>
</dbReference>